<dbReference type="EMBL" id="FNXT01001052">
    <property type="protein sequence ID" value="SZX71469.1"/>
    <property type="molecule type" value="Genomic_DNA"/>
</dbReference>
<evidence type="ECO:0000313" key="1">
    <source>
        <dbReference type="EMBL" id="SZX71469.1"/>
    </source>
</evidence>
<sequence>MYCPLGANPVPCPNKLITTGTGAGSLKQCVNPPGFKYVPSVSNPTMAPCGKDTYSLGQRFQTECTPCPSGFATSPNNALGSHTSVAVCIAPPGFLMISSMVAPCGKGTFSSSYSDNYVPCTKCSSLKGAGITTESAGAASVESCTWVEPGFAAVSDKAQVYLTGAPAGSIIAAAKPCPQDHYCTGGSPFDGGTGVPTRCPGGLRTQYEGAFSADQCVAPPGFYIIPDMINIPGMAAAAECPDGWYKETWDRSPTCLKCGMNPFKEPDGHGGVLDGSASGWRSNRNVTIDVLDPSFGTVMRREAVRGSPDCCYLRKGMASQRVFEASTGIWRLQALFCPTGDSYYGLSNDFYGVALIPCFNCLPNMVTSCAGVPAGAALASCTAALDAAAAKDENGMVKAYGGVGACVLQPGWGWVNMTYGPVNNQVTKAFVQPCPVDTFSQGGAANLNCTPCSTVNPTYTTKNLTGQVACTAP</sequence>
<dbReference type="SMART" id="SM01411">
    <property type="entry name" value="Ephrin_rec_like"/>
    <property type="match status" value="5"/>
</dbReference>
<proteinExistence type="predicted"/>
<protein>
    <recommendedName>
        <fullName evidence="3">Tyrosine-protein kinase ephrin type A/B receptor-like domain-containing protein</fullName>
    </recommendedName>
</protein>
<organism evidence="1 2">
    <name type="scientific">Tetradesmus obliquus</name>
    <name type="common">Green alga</name>
    <name type="synonym">Acutodesmus obliquus</name>
    <dbReference type="NCBI Taxonomy" id="3088"/>
    <lineage>
        <taxon>Eukaryota</taxon>
        <taxon>Viridiplantae</taxon>
        <taxon>Chlorophyta</taxon>
        <taxon>core chlorophytes</taxon>
        <taxon>Chlorophyceae</taxon>
        <taxon>CS clade</taxon>
        <taxon>Sphaeropleales</taxon>
        <taxon>Scenedesmaceae</taxon>
        <taxon>Tetradesmus</taxon>
    </lineage>
</organism>
<dbReference type="Proteomes" id="UP000256970">
    <property type="component" value="Unassembled WGS sequence"/>
</dbReference>
<reference evidence="1 2" key="1">
    <citation type="submission" date="2016-10" db="EMBL/GenBank/DDBJ databases">
        <authorList>
            <person name="Cai Z."/>
        </authorList>
    </citation>
    <scope>NUCLEOTIDE SEQUENCE [LARGE SCALE GENOMIC DNA]</scope>
</reference>
<dbReference type="AlphaFoldDB" id="A0A383W2V7"/>
<evidence type="ECO:0000313" key="2">
    <source>
        <dbReference type="Proteomes" id="UP000256970"/>
    </source>
</evidence>
<gene>
    <name evidence="1" type="ORF">BQ4739_LOCUS11614</name>
</gene>
<keyword evidence="2" id="KW-1185">Reference proteome</keyword>
<accession>A0A383W2V7</accession>
<name>A0A383W2V7_TETOB</name>
<evidence type="ECO:0008006" key="3">
    <source>
        <dbReference type="Google" id="ProtNLM"/>
    </source>
</evidence>